<name>A0A3R9RNA4_9CREN</name>
<evidence type="ECO:0000256" key="1">
    <source>
        <dbReference type="SAM" id="Phobius"/>
    </source>
</evidence>
<proteinExistence type="predicted"/>
<keyword evidence="1" id="KW-0812">Transmembrane</keyword>
<dbReference type="AlphaFoldDB" id="A0A3R9RNA4"/>
<dbReference type="RefSeq" id="WP_125671539.1">
    <property type="nucleotide sequence ID" value="NZ_RCOS01000096.1"/>
</dbReference>
<keyword evidence="3" id="KW-1185">Reference proteome</keyword>
<sequence length="144" mass="14895">MRTVFVEVGLILVGLTMVAGLYFWGQGKVTEMSGAVAGIMPKTMIKIVGVDVQDDKITAVTVQNIGSSAVSVGSTSNWIVSIKRADGSRVSPSVTSLSPSLSSLKPDEVLKIVVNPTPLYLDKGPASIMVSGPGGVSASYTINP</sequence>
<reference evidence="2 3" key="1">
    <citation type="submission" date="2018-10" db="EMBL/GenBank/DDBJ databases">
        <title>Co-occurring genomic capacity for anaerobic methane metabolism and dissimilatory sulfite reduction discovered in the Korarchaeota.</title>
        <authorList>
            <person name="Mckay L.J."/>
            <person name="Dlakic M."/>
            <person name="Fields M.W."/>
            <person name="Delmont T.O."/>
            <person name="Eren A.M."/>
            <person name="Jay Z.J."/>
            <person name="Klingelsmith K.B."/>
            <person name="Rusch D.B."/>
            <person name="Inskeep W.P."/>
        </authorList>
    </citation>
    <scope>NUCLEOTIDE SEQUENCE [LARGE SCALE GENOMIC DNA]</scope>
    <source>
        <strain evidence="2 3">MDKW</strain>
    </source>
</reference>
<accession>A0A3R9RNA4</accession>
<dbReference type="EMBL" id="RCOS01000096">
    <property type="protein sequence ID" value="RSN74365.1"/>
    <property type="molecule type" value="Genomic_DNA"/>
</dbReference>
<keyword evidence="1" id="KW-1133">Transmembrane helix</keyword>
<keyword evidence="1" id="KW-0472">Membrane</keyword>
<comment type="caution">
    <text evidence="2">The sequence shown here is derived from an EMBL/GenBank/DDBJ whole genome shotgun (WGS) entry which is preliminary data.</text>
</comment>
<organism evidence="2 3">
    <name type="scientific">Candidatus Methanodesulfokora washburnensis</name>
    <dbReference type="NCBI Taxonomy" id="2478471"/>
    <lineage>
        <taxon>Archaea</taxon>
        <taxon>Thermoproteota</taxon>
        <taxon>Candidatus Korarchaeia</taxon>
        <taxon>Candidatus Korarchaeia incertae sedis</taxon>
        <taxon>Candidatus Methanodesulfokora</taxon>
    </lineage>
</organism>
<protein>
    <submittedName>
        <fullName evidence="2">Uncharacterized protein</fullName>
    </submittedName>
</protein>
<dbReference type="Proteomes" id="UP000277582">
    <property type="component" value="Unassembled WGS sequence"/>
</dbReference>
<feature type="transmembrane region" description="Helical" evidence="1">
    <location>
        <begin position="6"/>
        <end position="24"/>
    </location>
</feature>
<gene>
    <name evidence="2" type="ORF">D6D85_08330</name>
</gene>
<evidence type="ECO:0000313" key="3">
    <source>
        <dbReference type="Proteomes" id="UP000277582"/>
    </source>
</evidence>
<evidence type="ECO:0000313" key="2">
    <source>
        <dbReference type="EMBL" id="RSN74365.1"/>
    </source>
</evidence>